<evidence type="ECO:0000313" key="2">
    <source>
        <dbReference type="EMBL" id="MSU06521.1"/>
    </source>
</evidence>
<dbReference type="InterPro" id="IPR006287">
    <property type="entry name" value="DJ-1"/>
</dbReference>
<proteinExistence type="predicted"/>
<dbReference type="PANTHER" id="PTHR48094:SF12">
    <property type="entry name" value="PARKINSON DISEASE PROTEIN 7 HOMOLOG"/>
    <property type="match status" value="1"/>
</dbReference>
<dbReference type="InterPro" id="IPR029062">
    <property type="entry name" value="Class_I_gatase-like"/>
</dbReference>
<name>A0A7X2PCQ7_9SPIO</name>
<dbReference type="RefSeq" id="WP_154425492.1">
    <property type="nucleotide sequence ID" value="NZ_JAQYGB010000014.1"/>
</dbReference>
<dbReference type="Proteomes" id="UP000460549">
    <property type="component" value="Unassembled WGS sequence"/>
</dbReference>
<dbReference type="InterPro" id="IPR002818">
    <property type="entry name" value="DJ-1/PfpI"/>
</dbReference>
<sequence>MKRALIFLADGFEEVEALSVIDALIRGGVECVTAAVKDENRVVSTHNIPIIADKLISEVKNDTFDLVFLPGGMPGSINLAQSFDVNEIVIKHAQNKIVAAICAAPAVVLGPAGLLVGKKATCYPGCESYYPDLEFSKEGVVVDSNIVTAKSAAYAWPLGFKLVELLEGSETANKVKSSIYYQA</sequence>
<dbReference type="Gene3D" id="3.40.50.880">
    <property type="match status" value="1"/>
</dbReference>
<dbReference type="SUPFAM" id="SSF52317">
    <property type="entry name" value="Class I glutamine amidotransferase-like"/>
    <property type="match status" value="1"/>
</dbReference>
<feature type="domain" description="DJ-1/PfpI" evidence="1">
    <location>
        <begin position="2"/>
        <end position="164"/>
    </location>
</feature>
<reference evidence="2 3" key="1">
    <citation type="submission" date="2019-08" db="EMBL/GenBank/DDBJ databases">
        <title>In-depth cultivation of the pig gut microbiome towards novel bacterial diversity and tailored functional studies.</title>
        <authorList>
            <person name="Wylensek D."/>
            <person name="Hitch T.C.A."/>
            <person name="Clavel T."/>
        </authorList>
    </citation>
    <scope>NUCLEOTIDE SEQUENCE [LARGE SCALE GENOMIC DNA]</scope>
    <source>
        <strain evidence="2 3">NM-380-WT-3C1</strain>
    </source>
</reference>
<gene>
    <name evidence="2" type="ORF">FYJ80_06970</name>
</gene>
<dbReference type="EMBL" id="VUNN01000012">
    <property type="protein sequence ID" value="MSU06521.1"/>
    <property type="molecule type" value="Genomic_DNA"/>
</dbReference>
<dbReference type="GO" id="GO:0005737">
    <property type="term" value="C:cytoplasm"/>
    <property type="evidence" value="ECO:0007669"/>
    <property type="project" value="TreeGrafter"/>
</dbReference>
<keyword evidence="3" id="KW-1185">Reference proteome</keyword>
<organism evidence="2 3">
    <name type="scientific">Bullifex porci</name>
    <dbReference type="NCBI Taxonomy" id="2606638"/>
    <lineage>
        <taxon>Bacteria</taxon>
        <taxon>Pseudomonadati</taxon>
        <taxon>Spirochaetota</taxon>
        <taxon>Spirochaetia</taxon>
        <taxon>Spirochaetales</taxon>
        <taxon>Spirochaetaceae</taxon>
        <taxon>Bullifex</taxon>
    </lineage>
</organism>
<dbReference type="GO" id="GO:1903189">
    <property type="term" value="P:glyoxal metabolic process"/>
    <property type="evidence" value="ECO:0007669"/>
    <property type="project" value="TreeGrafter"/>
</dbReference>
<dbReference type="Pfam" id="PF01965">
    <property type="entry name" value="DJ-1_PfpI"/>
    <property type="match status" value="1"/>
</dbReference>
<evidence type="ECO:0000313" key="3">
    <source>
        <dbReference type="Proteomes" id="UP000460549"/>
    </source>
</evidence>
<protein>
    <submittedName>
        <fullName evidence="2">DJ-1/PfpI family protein</fullName>
    </submittedName>
</protein>
<accession>A0A7X2PCQ7</accession>
<dbReference type="InterPro" id="IPR050325">
    <property type="entry name" value="Prot/Nucl_acid_deglycase"/>
</dbReference>
<dbReference type="PANTHER" id="PTHR48094">
    <property type="entry name" value="PROTEIN/NUCLEIC ACID DEGLYCASE DJ-1-RELATED"/>
    <property type="match status" value="1"/>
</dbReference>
<comment type="caution">
    <text evidence="2">The sequence shown here is derived from an EMBL/GenBank/DDBJ whole genome shotgun (WGS) entry which is preliminary data.</text>
</comment>
<evidence type="ECO:0000259" key="1">
    <source>
        <dbReference type="Pfam" id="PF01965"/>
    </source>
</evidence>
<dbReference type="CDD" id="cd03135">
    <property type="entry name" value="GATase1_DJ-1"/>
    <property type="match status" value="1"/>
</dbReference>
<dbReference type="NCBIfam" id="TIGR01383">
    <property type="entry name" value="not_thiJ"/>
    <property type="match status" value="1"/>
</dbReference>
<dbReference type="AlphaFoldDB" id="A0A7X2PCQ7"/>